<feature type="non-terminal residue" evidence="1">
    <location>
        <position position="80"/>
    </location>
</feature>
<accession>A0AAN9A0F8</accession>
<dbReference type="EMBL" id="JAXCGZ010015695">
    <property type="protein sequence ID" value="KAK7069909.1"/>
    <property type="molecule type" value="Genomic_DNA"/>
</dbReference>
<comment type="caution">
    <text evidence="1">The sequence shown here is derived from an EMBL/GenBank/DDBJ whole genome shotgun (WGS) entry which is preliminary data.</text>
</comment>
<gene>
    <name evidence="1" type="ORF">SK128_018332</name>
</gene>
<proteinExistence type="predicted"/>
<dbReference type="AlphaFoldDB" id="A0AAN9A0F8"/>
<protein>
    <submittedName>
        <fullName evidence="1">Uncharacterized protein</fullName>
    </submittedName>
</protein>
<organism evidence="1 2">
    <name type="scientific">Halocaridina rubra</name>
    <name type="common">Hawaiian red shrimp</name>
    <dbReference type="NCBI Taxonomy" id="373956"/>
    <lineage>
        <taxon>Eukaryota</taxon>
        <taxon>Metazoa</taxon>
        <taxon>Ecdysozoa</taxon>
        <taxon>Arthropoda</taxon>
        <taxon>Crustacea</taxon>
        <taxon>Multicrustacea</taxon>
        <taxon>Malacostraca</taxon>
        <taxon>Eumalacostraca</taxon>
        <taxon>Eucarida</taxon>
        <taxon>Decapoda</taxon>
        <taxon>Pleocyemata</taxon>
        <taxon>Caridea</taxon>
        <taxon>Atyoidea</taxon>
        <taxon>Atyidae</taxon>
        <taxon>Halocaridina</taxon>
    </lineage>
</organism>
<evidence type="ECO:0000313" key="2">
    <source>
        <dbReference type="Proteomes" id="UP001381693"/>
    </source>
</evidence>
<evidence type="ECO:0000313" key="1">
    <source>
        <dbReference type="EMBL" id="KAK7069909.1"/>
    </source>
</evidence>
<keyword evidence="2" id="KW-1185">Reference proteome</keyword>
<name>A0AAN9A0F8_HALRR</name>
<reference evidence="1 2" key="1">
    <citation type="submission" date="2023-11" db="EMBL/GenBank/DDBJ databases">
        <title>Halocaridina rubra genome assembly.</title>
        <authorList>
            <person name="Smith C."/>
        </authorList>
    </citation>
    <scope>NUCLEOTIDE SEQUENCE [LARGE SCALE GENOMIC DNA]</scope>
    <source>
        <strain evidence="1">EP-1</strain>
        <tissue evidence="1">Whole</tissue>
    </source>
</reference>
<sequence>MPLRSNMPTRKTLASPYCANRHSMDLGRNSCIRGKNRKDTGPDGNVSFTNEHMHKILDLLAGSGCHFKVDRRMLLILQTK</sequence>
<dbReference type="Proteomes" id="UP001381693">
    <property type="component" value="Unassembled WGS sequence"/>
</dbReference>